<feature type="compositionally biased region" description="Basic residues" evidence="4">
    <location>
        <begin position="364"/>
        <end position="379"/>
    </location>
</feature>
<dbReference type="Proteomes" id="UP000050741">
    <property type="component" value="Unassembled WGS sequence"/>
</dbReference>
<accession>A0A183CBV0</accession>
<organism evidence="5 6">
    <name type="scientific">Globodera pallida</name>
    <name type="common">Potato cyst nematode worm</name>
    <name type="synonym">Heterodera pallida</name>
    <dbReference type="NCBI Taxonomy" id="36090"/>
    <lineage>
        <taxon>Eukaryota</taxon>
        <taxon>Metazoa</taxon>
        <taxon>Ecdysozoa</taxon>
        <taxon>Nematoda</taxon>
        <taxon>Chromadorea</taxon>
        <taxon>Rhabditida</taxon>
        <taxon>Tylenchina</taxon>
        <taxon>Tylenchomorpha</taxon>
        <taxon>Tylenchoidea</taxon>
        <taxon>Heteroderidae</taxon>
        <taxon>Heteroderinae</taxon>
        <taxon>Globodera</taxon>
    </lineage>
</organism>
<dbReference type="WBParaSite" id="GPLIN_001035100">
    <property type="protein sequence ID" value="GPLIN_001035100"/>
    <property type="gene ID" value="GPLIN_001035100"/>
</dbReference>
<dbReference type="GO" id="GO:0061630">
    <property type="term" value="F:ubiquitin protein ligase activity"/>
    <property type="evidence" value="ECO:0007669"/>
    <property type="project" value="UniProtKB-EC"/>
</dbReference>
<comment type="catalytic activity">
    <reaction evidence="1">
        <text>S-ubiquitinyl-[E2 ubiquitin-conjugating enzyme]-L-cysteine + [acceptor protein]-L-lysine = [E2 ubiquitin-conjugating enzyme]-L-cysteine + N(6)-ubiquitinyl-[acceptor protein]-L-lysine.</text>
        <dbReference type="EC" id="2.3.2.26"/>
    </reaction>
</comment>
<reference evidence="6" key="2">
    <citation type="submission" date="2016-06" db="UniProtKB">
        <authorList>
            <consortium name="WormBaseParasite"/>
        </authorList>
    </citation>
    <scope>IDENTIFICATION</scope>
</reference>
<feature type="region of interest" description="Disordered" evidence="4">
    <location>
        <begin position="825"/>
        <end position="861"/>
    </location>
</feature>
<reference evidence="5" key="1">
    <citation type="submission" date="2014-05" db="EMBL/GenBank/DDBJ databases">
        <title>The genome and life-stage specific transcriptomes of Globodera pallida elucidate key aspects of plant parasitism by a cyst nematode.</title>
        <authorList>
            <person name="Cotton J.A."/>
            <person name="Lilley C.J."/>
            <person name="Jones L.M."/>
            <person name="Kikuchi T."/>
            <person name="Reid A.J."/>
            <person name="Thorpe P."/>
            <person name="Tsai I.J."/>
            <person name="Beasley H."/>
            <person name="Blok V."/>
            <person name="Cock P.J.A."/>
            <person name="Van den Akker S.E."/>
            <person name="Holroyd N."/>
            <person name="Hunt M."/>
            <person name="Mantelin S."/>
            <person name="Naghra H."/>
            <person name="Pain A."/>
            <person name="Palomares-Rius J.E."/>
            <person name="Zarowiecki M."/>
            <person name="Berriman M."/>
            <person name="Jones J.T."/>
            <person name="Urwin P.E."/>
        </authorList>
    </citation>
    <scope>NUCLEOTIDE SEQUENCE [LARGE SCALE GENOMIC DNA]</scope>
    <source>
        <strain evidence="5">Lindley</strain>
    </source>
</reference>
<dbReference type="PANTHER" id="PTHR45700">
    <property type="entry name" value="UBIQUITIN-PROTEIN LIGASE E3C"/>
    <property type="match status" value="1"/>
</dbReference>
<evidence type="ECO:0000256" key="3">
    <source>
        <dbReference type="ARBA" id="ARBA00022679"/>
    </source>
</evidence>
<protein>
    <recommendedName>
        <fullName evidence="2">HECT-type E3 ubiquitin transferase</fullName>
        <ecNumber evidence="2">2.3.2.26</ecNumber>
    </recommendedName>
</protein>
<feature type="region of interest" description="Disordered" evidence="4">
    <location>
        <begin position="360"/>
        <end position="398"/>
    </location>
</feature>
<dbReference type="PANTHER" id="PTHR45700:SF3">
    <property type="entry name" value="UBIQUITIN-PROTEIN LIGASE E3B"/>
    <property type="match status" value="1"/>
</dbReference>
<dbReference type="EC" id="2.3.2.26" evidence="2"/>
<name>A0A183CBV0_GLOPA</name>
<evidence type="ECO:0000313" key="5">
    <source>
        <dbReference type="Proteomes" id="UP000050741"/>
    </source>
</evidence>
<evidence type="ECO:0000256" key="1">
    <source>
        <dbReference type="ARBA" id="ARBA00000885"/>
    </source>
</evidence>
<keyword evidence="5" id="KW-1185">Reference proteome</keyword>
<dbReference type="GO" id="GO:0006511">
    <property type="term" value="P:ubiquitin-dependent protein catabolic process"/>
    <property type="evidence" value="ECO:0007669"/>
    <property type="project" value="TreeGrafter"/>
</dbReference>
<feature type="compositionally biased region" description="Low complexity" evidence="4">
    <location>
        <begin position="388"/>
        <end position="398"/>
    </location>
</feature>
<evidence type="ECO:0000256" key="2">
    <source>
        <dbReference type="ARBA" id="ARBA00012485"/>
    </source>
</evidence>
<dbReference type="GO" id="GO:0000209">
    <property type="term" value="P:protein polyubiquitination"/>
    <property type="evidence" value="ECO:0007669"/>
    <property type="project" value="InterPro"/>
</dbReference>
<dbReference type="InterPro" id="IPR044611">
    <property type="entry name" value="E3A/B/C-like"/>
</dbReference>
<proteinExistence type="predicted"/>
<keyword evidence="3" id="KW-0808">Transferase</keyword>
<sequence>MSERFPRCHLLGPKANHGVLLLHEHYALTLCAERKVLVAFCELIARSMHSSVLHISFASLFLSSDFVHVAIRLISTLISHIFGHIEHVDLSKIVDVRAVTSFVTVLDLFSGCSTDKWTLLRDNAPVASILETLCIKMCTPCATQANILALQKIIAAGLKGTRQPLTDQSIDELFRVIVRFMGAANFDADEECATFFQLLRAPTVTMALSKNTLHMVKAQRLFSKCILWLSSAQNQAALLSLGTNETLHLVANLIHLGNTDRETITENLLEWARLVNILLQKCIQKSGKQRPTNCWHHPLLGWTSERVDERDQVSFVRLRVQLSRLWSCDMVRCLSGQFLSRCGSVSASASFPLVQTTAAVAEHRPKKPSKSATVWKRRQSSAQEDADTNGTSSSSTNSSLPLFQSVPWTRRYPRASNICGQFLNEQRRQDNGCAAGGSDDVRLRTYLGYLVSDTDVLAPHFAPLQLFADITFTLISILDEREMYECDRPFRRDQLRQIAKFVNHFCFQALWNELIDFEKNLPSKLFNSVYRLLQILYNRDCRRPFTGMPNFWTVDELSPRVLIAEFERGTGVGMGGTSLSPSQRAHTLMDKMPHVIPLRDRIVLFRKLIGQDKENLEMSTTIITVERSRLIEDAVVRRQMDTVRDNAPVASILETLCIKMCTPCATQANILALQKIIAAGLKGTRQPLTDQSIDELFRVIVRFMRAANYDADEECATFFQLLRAPTVTMALSKNTLHMVKAQRLFSKCILWLSSAQNQAALLSLGTNETLHLVANLIHLGNTDREVRTKCRLYVFESSCPVYGAATWSGACPANSFPDATTTAAAEHCPKKPSKSAAVWKRRQSSAQEDADTNGTSSSSTNSSLPLFQMFLRKLPTRTSCSASAGEDGIMRKTHHERHSKSNSSSNNGNASINIPRVPFPPIAPTVVLCQLYRSALLAFPNSESEILASLGRDDTLVLQHLWQFLNEQRRQDNGCAAGGSDDVRLRTYLGYLVSDTDVLAPHFAPLQLFADITFTLIS</sequence>
<evidence type="ECO:0000256" key="4">
    <source>
        <dbReference type="SAM" id="MobiDB-lite"/>
    </source>
</evidence>
<feature type="compositionally biased region" description="Low complexity" evidence="4">
    <location>
        <begin position="852"/>
        <end position="861"/>
    </location>
</feature>
<evidence type="ECO:0000313" key="6">
    <source>
        <dbReference type="WBParaSite" id="GPLIN_001035100"/>
    </source>
</evidence>
<dbReference type="AlphaFoldDB" id="A0A183CBV0"/>